<sequence>MTTTTTDNEIVYNDVLLFPYDTMSKFNDDYDNHDFLSTISTNVQFNIDPYNIWDYLDLLGSDHYNSTVPDDDDDDDDDYSINLDMDENNVIIETPPTSDDDDEELYHRSSLVIATLLYTSDVSDDEE</sequence>
<comment type="caution">
    <text evidence="1">The sequence shown here is derived from an EMBL/GenBank/DDBJ whole genome shotgun (WGS) entry which is preliminary data.</text>
</comment>
<evidence type="ECO:0000313" key="2">
    <source>
        <dbReference type="EMBL" id="CAF3865334.1"/>
    </source>
</evidence>
<dbReference type="AlphaFoldDB" id="A0A815JQ51"/>
<protein>
    <submittedName>
        <fullName evidence="1">Uncharacterized protein</fullName>
    </submittedName>
</protein>
<gene>
    <name evidence="1" type="ORF">IZO911_LOCUS38649</name>
    <name evidence="2" type="ORF">KXQ929_LOCUS20893</name>
</gene>
<dbReference type="Proteomes" id="UP000663860">
    <property type="component" value="Unassembled WGS sequence"/>
</dbReference>
<dbReference type="EMBL" id="CAJNOE010001087">
    <property type="protein sequence ID" value="CAF1385338.1"/>
    <property type="molecule type" value="Genomic_DNA"/>
</dbReference>
<name>A0A815JQ51_9BILA</name>
<dbReference type="Proteomes" id="UP000663868">
    <property type="component" value="Unassembled WGS sequence"/>
</dbReference>
<evidence type="ECO:0000313" key="1">
    <source>
        <dbReference type="EMBL" id="CAF1385338.1"/>
    </source>
</evidence>
<accession>A0A815JQ51</accession>
<organism evidence="1 3">
    <name type="scientific">Adineta steineri</name>
    <dbReference type="NCBI Taxonomy" id="433720"/>
    <lineage>
        <taxon>Eukaryota</taxon>
        <taxon>Metazoa</taxon>
        <taxon>Spiralia</taxon>
        <taxon>Gnathifera</taxon>
        <taxon>Rotifera</taxon>
        <taxon>Eurotatoria</taxon>
        <taxon>Bdelloidea</taxon>
        <taxon>Adinetida</taxon>
        <taxon>Adinetidae</taxon>
        <taxon>Adineta</taxon>
    </lineage>
</organism>
<reference evidence="1" key="1">
    <citation type="submission" date="2021-02" db="EMBL/GenBank/DDBJ databases">
        <authorList>
            <person name="Nowell W R."/>
        </authorList>
    </citation>
    <scope>NUCLEOTIDE SEQUENCE</scope>
</reference>
<dbReference type="EMBL" id="CAJOBB010001495">
    <property type="protein sequence ID" value="CAF3865334.1"/>
    <property type="molecule type" value="Genomic_DNA"/>
</dbReference>
<proteinExistence type="predicted"/>
<evidence type="ECO:0000313" key="3">
    <source>
        <dbReference type="Proteomes" id="UP000663860"/>
    </source>
</evidence>